<proteinExistence type="predicted"/>
<keyword evidence="1" id="KW-0472">Membrane</keyword>
<dbReference type="PANTHER" id="PTHR34473:SF2">
    <property type="entry name" value="UPF0699 TRANSMEMBRANE PROTEIN YDBT"/>
    <property type="match status" value="1"/>
</dbReference>
<dbReference type="InterPro" id="IPR014529">
    <property type="entry name" value="UCP026631"/>
</dbReference>
<feature type="transmembrane region" description="Helical" evidence="1">
    <location>
        <begin position="275"/>
        <end position="298"/>
    </location>
</feature>
<keyword evidence="1" id="KW-0812">Transmembrane</keyword>
<dbReference type="RefSeq" id="WP_229661153.1">
    <property type="nucleotide sequence ID" value="NZ_BMMQ01000003.1"/>
</dbReference>
<sequence>MTAPDPASHPGGPAPAPHNAAAARVRALILDGGSSDLADGEWHRLHPLTPLFKGGLVFLVVLGIVVANLRDRLIYLVVGLFSPEDLSSEIVVDSDDPITLAIDFVVVNNYVVLALLGVLALVVLVIVCYWLVWRFQQFRITAENVEVKKGIIFRSQRRAPLDRVQGVNLTRPFPARLIGMAKLTLEGAGSGADVALEYLNTTKAEQVRADILRLASGIRQAKAEQLAPAGPQSIGETFSRGVSHIVDGVDHDDVVPESVVRIPLWRLIGSQAITAVLWVLFFLIMVVGGVIVPIAVFADGPDKWVTLAIAALSTGIPLTITVVAVVWGALQKGFRYSIAPTPDGVRISSGLLTTVTRTLPPGRIHAVEVTQNLLWRPFGWWSVRINRMGGQTDIQQSSGQNAAAATVLPVGTRADVERVVALLLPDAPSNDALFVWEHGVLGPQAQDPFTTVPRRAFFWHWLQRRRLGVRVTNYALLIRRGRLGRRLAIFPLARIQGVGVTQGILARAQGLAHLRVHTVPGPVAGEVSSLDAADAQALAELSRRGAVAAAERDHTHRWASAS</sequence>
<dbReference type="Proteomes" id="UP000638043">
    <property type="component" value="Unassembled WGS sequence"/>
</dbReference>
<feature type="transmembrane region" description="Helical" evidence="1">
    <location>
        <begin position="51"/>
        <end position="69"/>
    </location>
</feature>
<organism evidence="3 4">
    <name type="scientific">Microbacterium nanhaiense</name>
    <dbReference type="NCBI Taxonomy" id="1301026"/>
    <lineage>
        <taxon>Bacteria</taxon>
        <taxon>Bacillati</taxon>
        <taxon>Actinomycetota</taxon>
        <taxon>Actinomycetes</taxon>
        <taxon>Micrococcales</taxon>
        <taxon>Microbacteriaceae</taxon>
        <taxon>Microbacterium</taxon>
    </lineage>
</organism>
<evidence type="ECO:0000313" key="4">
    <source>
        <dbReference type="Proteomes" id="UP000638043"/>
    </source>
</evidence>
<dbReference type="EMBL" id="BMMQ01000003">
    <property type="protein sequence ID" value="GGO62049.1"/>
    <property type="molecule type" value="Genomic_DNA"/>
</dbReference>
<protein>
    <submittedName>
        <fullName evidence="3">Membrane protein</fullName>
    </submittedName>
</protein>
<feature type="domain" description="YdbS-like PH" evidence="2">
    <location>
        <begin position="465"/>
        <end position="540"/>
    </location>
</feature>
<dbReference type="InterPro" id="IPR005182">
    <property type="entry name" value="YdbS-like_PH"/>
</dbReference>
<gene>
    <name evidence="3" type="ORF">GCM10010910_11220</name>
</gene>
<feature type="domain" description="YdbS-like PH" evidence="2">
    <location>
        <begin position="333"/>
        <end position="392"/>
    </location>
</feature>
<comment type="caution">
    <text evidence="3">The sequence shown here is derived from an EMBL/GenBank/DDBJ whole genome shotgun (WGS) entry which is preliminary data.</text>
</comment>
<evidence type="ECO:0000256" key="1">
    <source>
        <dbReference type="SAM" id="Phobius"/>
    </source>
</evidence>
<reference evidence="4" key="1">
    <citation type="journal article" date="2019" name="Int. J. Syst. Evol. Microbiol.">
        <title>The Global Catalogue of Microorganisms (GCM) 10K type strain sequencing project: providing services to taxonomists for standard genome sequencing and annotation.</title>
        <authorList>
            <consortium name="The Broad Institute Genomics Platform"/>
            <consortium name="The Broad Institute Genome Sequencing Center for Infectious Disease"/>
            <person name="Wu L."/>
            <person name="Ma J."/>
        </authorList>
    </citation>
    <scope>NUCLEOTIDE SEQUENCE [LARGE SCALE GENOMIC DNA]</scope>
    <source>
        <strain evidence="4">CGMCC 4.7181</strain>
    </source>
</reference>
<keyword evidence="4" id="KW-1185">Reference proteome</keyword>
<dbReference type="PANTHER" id="PTHR34473">
    <property type="entry name" value="UPF0699 TRANSMEMBRANE PROTEIN YDBS"/>
    <property type="match status" value="1"/>
</dbReference>
<dbReference type="PIRSF" id="PIRSF026631">
    <property type="entry name" value="UCP026631"/>
    <property type="match status" value="1"/>
</dbReference>
<feature type="transmembrane region" description="Helical" evidence="1">
    <location>
        <begin position="304"/>
        <end position="330"/>
    </location>
</feature>
<keyword evidence="1" id="KW-1133">Transmembrane helix</keyword>
<name>A0ABQ2N038_9MICO</name>
<feature type="transmembrane region" description="Helical" evidence="1">
    <location>
        <begin position="110"/>
        <end position="132"/>
    </location>
</feature>
<evidence type="ECO:0000259" key="2">
    <source>
        <dbReference type="Pfam" id="PF03703"/>
    </source>
</evidence>
<evidence type="ECO:0000313" key="3">
    <source>
        <dbReference type="EMBL" id="GGO62049.1"/>
    </source>
</evidence>
<dbReference type="Pfam" id="PF03703">
    <property type="entry name" value="bPH_2"/>
    <property type="match status" value="3"/>
</dbReference>
<feature type="domain" description="YdbS-like PH" evidence="2">
    <location>
        <begin position="133"/>
        <end position="209"/>
    </location>
</feature>
<accession>A0ABQ2N038</accession>